<dbReference type="PANTHER" id="PTHR37299:SF3">
    <property type="entry name" value="STAGE 0 SPORULATION PROTEIN A HOMOLOG"/>
    <property type="match status" value="1"/>
</dbReference>
<dbReference type="PANTHER" id="PTHR37299">
    <property type="entry name" value="TRANSCRIPTIONAL REGULATOR-RELATED"/>
    <property type="match status" value="1"/>
</dbReference>
<keyword evidence="2" id="KW-0902">Two-component regulatory system</keyword>
<evidence type="ECO:0000256" key="5">
    <source>
        <dbReference type="PROSITE-ProRule" id="PRU00169"/>
    </source>
</evidence>
<keyword evidence="5" id="KW-0597">Phosphoprotein</keyword>
<dbReference type="RefSeq" id="WP_067973877.1">
    <property type="nucleotide sequence ID" value="NZ_CAJHKM010000001.1"/>
</dbReference>
<dbReference type="EMBL" id="PKGY01000002">
    <property type="protein sequence ID" value="PKZ22161.1"/>
    <property type="molecule type" value="Genomic_DNA"/>
</dbReference>
<keyword evidence="3" id="KW-0010">Activator</keyword>
<dbReference type="GO" id="GO:0000156">
    <property type="term" value="F:phosphorelay response regulator activity"/>
    <property type="evidence" value="ECO:0007669"/>
    <property type="project" value="InterPro"/>
</dbReference>
<dbReference type="PROSITE" id="PS50110">
    <property type="entry name" value="RESPONSE_REGULATORY"/>
    <property type="match status" value="1"/>
</dbReference>
<evidence type="ECO:0000256" key="4">
    <source>
        <dbReference type="ARBA" id="ARBA00037164"/>
    </source>
</evidence>
<keyword evidence="10" id="KW-1185">Reference proteome</keyword>
<dbReference type="InterPro" id="IPR011006">
    <property type="entry name" value="CheY-like_superfamily"/>
</dbReference>
<name>A0A109RDH2_9LACT</name>
<proteinExistence type="predicted"/>
<organism evidence="8 10">
    <name type="scientific">Aerococcus sanguinicola</name>
    <dbReference type="NCBI Taxonomy" id="119206"/>
    <lineage>
        <taxon>Bacteria</taxon>
        <taxon>Bacillati</taxon>
        <taxon>Bacillota</taxon>
        <taxon>Bacilli</taxon>
        <taxon>Lactobacillales</taxon>
        <taxon>Aerococcaceae</taxon>
        <taxon>Aerococcus</taxon>
    </lineage>
</organism>
<accession>A0A109RDH2</accession>
<evidence type="ECO:0000313" key="9">
    <source>
        <dbReference type="EMBL" id="PKZ22161.1"/>
    </source>
</evidence>
<feature type="modified residue" description="4-aspartylphosphate" evidence="5">
    <location>
        <position position="63"/>
    </location>
</feature>
<dbReference type="EMBL" id="CP014160">
    <property type="protein sequence ID" value="AMB94071.1"/>
    <property type="molecule type" value="Genomic_DNA"/>
</dbReference>
<evidence type="ECO:0000256" key="1">
    <source>
        <dbReference type="ARBA" id="ARBA00022490"/>
    </source>
</evidence>
<evidence type="ECO:0000259" key="6">
    <source>
        <dbReference type="PROSITE" id="PS50110"/>
    </source>
</evidence>
<evidence type="ECO:0000259" key="7">
    <source>
        <dbReference type="PROSITE" id="PS50930"/>
    </source>
</evidence>
<dbReference type="GO" id="GO:0003677">
    <property type="term" value="F:DNA binding"/>
    <property type="evidence" value="ECO:0007669"/>
    <property type="project" value="UniProtKB-KW"/>
</dbReference>
<evidence type="ECO:0000313" key="8">
    <source>
        <dbReference type="EMBL" id="AMB94071.1"/>
    </source>
</evidence>
<dbReference type="InterPro" id="IPR001789">
    <property type="entry name" value="Sig_transdc_resp-reg_receiver"/>
</dbReference>
<dbReference type="OrthoDB" id="9809318at2"/>
<dbReference type="GeneID" id="92903333"/>
<dbReference type="KEGG" id="asan:AWM72_04515"/>
<keyword evidence="1" id="KW-0963">Cytoplasm</keyword>
<dbReference type="SUPFAM" id="SSF52172">
    <property type="entry name" value="CheY-like"/>
    <property type="match status" value="1"/>
</dbReference>
<sequence length="253" mass="29434">MFEIIICEDNPAHLEAMTTYVKNYLVMEEDLPIRLALSTDESAEVLAYAKQTSTKQDSLYFIDVRLGDQQMNGLDLARKVRRYQPQAKLVFVTAHEEYMPFTMTYHLEALDYILKDNPHKMRDKMIACIKTAYERSLVLSQSLPPFVIQKGAQTQVIRSAAINYFETLPAHRIRLVGPEALVDFYDSLKNIETDYPQFVRCHRSYLANIENIQELNSKERQITFLDGSAIPFSRDRYENLMEAMATYSNQYTR</sequence>
<gene>
    <name evidence="8" type="ORF">AWM72_04515</name>
    <name evidence="9" type="ORF">CYJ28_03330</name>
</gene>
<dbReference type="InterPro" id="IPR046947">
    <property type="entry name" value="LytR-like"/>
</dbReference>
<dbReference type="Gene3D" id="3.40.50.2300">
    <property type="match status" value="1"/>
</dbReference>
<dbReference type="InterPro" id="IPR007492">
    <property type="entry name" value="LytTR_DNA-bd_dom"/>
</dbReference>
<feature type="domain" description="HTH LytTR-type" evidence="7">
    <location>
        <begin position="146"/>
        <end position="246"/>
    </location>
</feature>
<comment type="function">
    <text evidence="4">Required for high-level post-exponential phase expression of a series of secreted proteins.</text>
</comment>
<reference evidence="10" key="2">
    <citation type="submission" date="2016-01" db="EMBL/GenBank/DDBJ databases">
        <title>Six Aerococcus type strain genome sequencing and assembly using PacBio and Illumina Hiseq.</title>
        <authorList>
            <person name="Carkaci D."/>
            <person name="Dargis R."/>
            <person name="Nielsen X.C."/>
            <person name="Skovgaard O."/>
            <person name="Fuursted K."/>
            <person name="Christensen J.J."/>
        </authorList>
    </citation>
    <scope>NUCLEOTIDE SEQUENCE [LARGE SCALE GENOMIC DNA]</scope>
    <source>
        <strain evidence="10">CCUG43001</strain>
    </source>
</reference>
<dbReference type="Pfam" id="PF00072">
    <property type="entry name" value="Response_reg"/>
    <property type="match status" value="1"/>
</dbReference>
<keyword evidence="9" id="KW-0238">DNA-binding</keyword>
<reference evidence="9 11" key="3">
    <citation type="submission" date="2017-12" db="EMBL/GenBank/DDBJ databases">
        <title>Phylogenetic diversity of female urinary microbiome.</title>
        <authorList>
            <person name="Thomas-White K."/>
            <person name="Wolfe A.J."/>
        </authorList>
    </citation>
    <scope>NUCLEOTIDE SEQUENCE [LARGE SCALE GENOMIC DNA]</scope>
    <source>
        <strain evidence="9 11">UMB0139</strain>
    </source>
</reference>
<dbReference type="SMART" id="SM00448">
    <property type="entry name" value="REC"/>
    <property type="match status" value="1"/>
</dbReference>
<protein>
    <submittedName>
        <fullName evidence="9">DNA-binding response regulator</fullName>
    </submittedName>
</protein>
<evidence type="ECO:0000313" key="11">
    <source>
        <dbReference type="Proteomes" id="UP000234239"/>
    </source>
</evidence>
<evidence type="ECO:0000256" key="2">
    <source>
        <dbReference type="ARBA" id="ARBA00023012"/>
    </source>
</evidence>
<dbReference type="Proteomes" id="UP000234239">
    <property type="component" value="Unassembled WGS sequence"/>
</dbReference>
<dbReference type="Gene3D" id="2.40.50.1020">
    <property type="entry name" value="LytTr DNA-binding domain"/>
    <property type="match status" value="1"/>
</dbReference>
<feature type="domain" description="Response regulatory" evidence="6">
    <location>
        <begin position="3"/>
        <end position="130"/>
    </location>
</feature>
<evidence type="ECO:0000313" key="10">
    <source>
        <dbReference type="Proteomes" id="UP000069912"/>
    </source>
</evidence>
<dbReference type="PROSITE" id="PS50930">
    <property type="entry name" value="HTH_LYTTR"/>
    <property type="match status" value="1"/>
</dbReference>
<evidence type="ECO:0000256" key="3">
    <source>
        <dbReference type="ARBA" id="ARBA00023159"/>
    </source>
</evidence>
<dbReference type="SMART" id="SM00850">
    <property type="entry name" value="LytTR"/>
    <property type="match status" value="1"/>
</dbReference>
<dbReference type="Pfam" id="PF04397">
    <property type="entry name" value="LytTR"/>
    <property type="match status" value="1"/>
</dbReference>
<reference evidence="8 10" key="1">
    <citation type="journal article" date="2016" name="Genome Announc.">
        <title>Complete Genome Sequences of Aerococcus christensenii CCUG 28831T, Aerococcus sanguinicola CCUG 43001T, Aerococcus urinae CCUG 36881T, Aerococcus urinaeequi CCUG 28094T, Aerococcus urinaehominis CCUG 42038 BT, and Aerococcus viridans CCUG 4311T.</title>
        <authorList>
            <person name="Carkaci D."/>
            <person name="Dargis R."/>
            <person name="Nielsen X.C."/>
            <person name="Skovgaard O."/>
            <person name="Fuursted K."/>
            <person name="Christensen J.J."/>
        </authorList>
    </citation>
    <scope>NUCLEOTIDE SEQUENCE [LARGE SCALE GENOMIC DNA]</scope>
    <source>
        <strain evidence="8 10">CCUG43001</strain>
    </source>
</reference>
<dbReference type="AlphaFoldDB" id="A0A109RDH2"/>
<dbReference type="Proteomes" id="UP000069912">
    <property type="component" value="Chromosome"/>
</dbReference>